<accession>A0AAF0BZS1</accession>
<dbReference type="EMBL" id="CP059735">
    <property type="protein sequence ID" value="WDD98061.1"/>
    <property type="molecule type" value="Genomic_DNA"/>
</dbReference>
<name>A0AAF0BZS1_9GAMM</name>
<evidence type="ECO:0000313" key="2">
    <source>
        <dbReference type="Proteomes" id="UP000032568"/>
    </source>
</evidence>
<sequence>MNAYNFLSFVQNEYDFARANGILSEINLKNCWKHWMTAELVHVFNQADAPFELQTDVYYPAIKSPAVKQNDQESAEFLRYQNGKTPEAVTEKRLASRCDFSVKMPDGESYFEIRCGNKSVFSKSKDLLKVESDMLRIEAMKKANPGLNITVVFAFFGAFENKEIEAFKALDNSSRCSYLLDSALRGSSSISRLCQMQRAGKPRLCLAAYSV</sequence>
<dbReference type="RefSeq" id="WP_044830420.1">
    <property type="nucleotide sequence ID" value="NZ_CP059735.1"/>
</dbReference>
<proteinExistence type="predicted"/>
<gene>
    <name evidence="1" type="ORF">SG35_022685</name>
</gene>
<organism evidence="1 2">
    <name type="scientific">Thalassomonas actiniarum</name>
    <dbReference type="NCBI Taxonomy" id="485447"/>
    <lineage>
        <taxon>Bacteria</taxon>
        <taxon>Pseudomonadati</taxon>
        <taxon>Pseudomonadota</taxon>
        <taxon>Gammaproteobacteria</taxon>
        <taxon>Alteromonadales</taxon>
        <taxon>Colwelliaceae</taxon>
        <taxon>Thalassomonas</taxon>
    </lineage>
</organism>
<reference evidence="1 2" key="1">
    <citation type="journal article" date="2015" name="Genome Announc.">
        <title>Draft Genome Sequences of Marine Isolates of Thalassomonas viridans and Thalassomonas actiniarum.</title>
        <authorList>
            <person name="Olonade I."/>
            <person name="van Zyl L.J."/>
            <person name="Trindade M."/>
        </authorList>
    </citation>
    <scope>NUCLEOTIDE SEQUENCE [LARGE SCALE GENOMIC DNA]</scope>
    <source>
        <strain evidence="1 2">A5K-106</strain>
    </source>
</reference>
<dbReference type="KEGG" id="tact:SG35_022685"/>
<keyword evidence="2" id="KW-1185">Reference proteome</keyword>
<reference evidence="1 2" key="2">
    <citation type="journal article" date="2022" name="Mar. Drugs">
        <title>Bioassay-Guided Fractionation Leads to the Detection of Cholic Acid Generated by the Rare Thalassomonas sp.</title>
        <authorList>
            <person name="Pheiffer F."/>
            <person name="Schneider Y.K."/>
            <person name="Hansen E.H."/>
            <person name="Andersen J.H."/>
            <person name="Isaksson J."/>
            <person name="Busche T."/>
            <person name="R C."/>
            <person name="Kalinowski J."/>
            <person name="Zyl L.V."/>
            <person name="Trindade M."/>
        </authorList>
    </citation>
    <scope>NUCLEOTIDE SEQUENCE [LARGE SCALE GENOMIC DNA]</scope>
    <source>
        <strain evidence="1 2">A5K-106</strain>
    </source>
</reference>
<dbReference type="Proteomes" id="UP000032568">
    <property type="component" value="Chromosome"/>
</dbReference>
<evidence type="ECO:0000313" key="1">
    <source>
        <dbReference type="EMBL" id="WDD98061.1"/>
    </source>
</evidence>
<protein>
    <submittedName>
        <fullName evidence="1">Uncharacterized protein</fullName>
    </submittedName>
</protein>
<dbReference type="AlphaFoldDB" id="A0AAF0BZS1"/>